<proteinExistence type="predicted"/>
<protein>
    <submittedName>
        <fullName evidence="2">VC0807 family protein</fullName>
    </submittedName>
</protein>
<feature type="transmembrane region" description="Helical" evidence="1">
    <location>
        <begin position="31"/>
        <end position="50"/>
    </location>
</feature>
<organism evidence="2 3">
    <name type="scientific">Halobacillus campisalis</name>
    <dbReference type="NCBI Taxonomy" id="435909"/>
    <lineage>
        <taxon>Bacteria</taxon>
        <taxon>Bacillati</taxon>
        <taxon>Bacillota</taxon>
        <taxon>Bacilli</taxon>
        <taxon>Bacillales</taxon>
        <taxon>Bacillaceae</taxon>
        <taxon>Halobacillus</taxon>
    </lineage>
</organism>
<evidence type="ECO:0000256" key="1">
    <source>
        <dbReference type="SAM" id="Phobius"/>
    </source>
</evidence>
<gene>
    <name evidence="2" type="ORF">ACFQMN_17960</name>
</gene>
<dbReference type="EMBL" id="JBHTBY010000017">
    <property type="protein sequence ID" value="MFC7322753.1"/>
    <property type="molecule type" value="Genomic_DNA"/>
</dbReference>
<name>A0ABW2K7G8_9BACI</name>
<dbReference type="RefSeq" id="WP_289215118.1">
    <property type="nucleotide sequence ID" value="NZ_JAPVRC010000002.1"/>
</dbReference>
<keyword evidence="1" id="KW-0472">Membrane</keyword>
<comment type="caution">
    <text evidence="2">The sequence shown here is derived from an EMBL/GenBank/DDBJ whole genome shotgun (WGS) entry which is preliminary data.</text>
</comment>
<feature type="transmembrane region" description="Helical" evidence="1">
    <location>
        <begin position="82"/>
        <end position="103"/>
    </location>
</feature>
<feature type="transmembrane region" description="Helical" evidence="1">
    <location>
        <begin position="7"/>
        <end position="25"/>
    </location>
</feature>
<reference evidence="3" key="1">
    <citation type="journal article" date="2019" name="Int. J. Syst. Evol. Microbiol.">
        <title>The Global Catalogue of Microorganisms (GCM) 10K type strain sequencing project: providing services to taxonomists for standard genome sequencing and annotation.</title>
        <authorList>
            <consortium name="The Broad Institute Genomics Platform"/>
            <consortium name="The Broad Institute Genome Sequencing Center for Infectious Disease"/>
            <person name="Wu L."/>
            <person name="Ma J."/>
        </authorList>
    </citation>
    <scope>NUCLEOTIDE SEQUENCE [LARGE SCALE GENOMIC DNA]</scope>
    <source>
        <strain evidence="3">CCUG 73951</strain>
    </source>
</reference>
<evidence type="ECO:0000313" key="3">
    <source>
        <dbReference type="Proteomes" id="UP001596494"/>
    </source>
</evidence>
<keyword evidence="1" id="KW-1133">Transmembrane helix</keyword>
<evidence type="ECO:0000313" key="2">
    <source>
        <dbReference type="EMBL" id="MFC7322753.1"/>
    </source>
</evidence>
<keyword evidence="1" id="KW-0812">Transmembrane</keyword>
<dbReference type="NCBIfam" id="NF041646">
    <property type="entry name" value="VC0807_fam"/>
    <property type="match status" value="1"/>
</dbReference>
<dbReference type="Proteomes" id="UP001596494">
    <property type="component" value="Unassembled WGS sequence"/>
</dbReference>
<accession>A0ABW2K7G8</accession>
<feature type="transmembrane region" description="Helical" evidence="1">
    <location>
        <begin position="138"/>
        <end position="161"/>
    </location>
</feature>
<feature type="transmembrane region" description="Helical" evidence="1">
    <location>
        <begin position="173"/>
        <end position="194"/>
    </location>
</feature>
<keyword evidence="3" id="KW-1185">Reference proteome</keyword>
<feature type="transmembrane region" description="Helical" evidence="1">
    <location>
        <begin position="57"/>
        <end position="76"/>
    </location>
</feature>
<sequence length="219" mass="25293">MKNHFVLLDLIFYVVFPLAVWNLTRDPIGDYYAMLLSSVPGIIYTVYRFMALKKVNVFGLYMISTLVVGTLIDVLAGNAIRLLWYNVIYAYVLAGLFLLTIVIKKPIALYFALDFTELQGDDRAFNKRLFYQKKIYRIFSWIVAGFAFQNILSATLKAWLITEYGVEAFDKGIILRQVINWGLTFIIMAGFFYISKVINESPQLIEKVKQDMKEEKLSS</sequence>